<comment type="subcellular location">
    <subcellularLocation>
        <location evidence="1">Membrane</location>
        <topology evidence="1">Multi-pass membrane protein</topology>
    </subcellularLocation>
</comment>
<keyword evidence="10" id="KW-1185">Reference proteome</keyword>
<dbReference type="GO" id="GO:0042128">
    <property type="term" value="P:nitrate assimilation"/>
    <property type="evidence" value="ECO:0007669"/>
    <property type="project" value="UniProtKB-KW"/>
</dbReference>
<dbReference type="InterPro" id="IPR020846">
    <property type="entry name" value="MFS_dom"/>
</dbReference>
<reference evidence="9 10" key="1">
    <citation type="submission" date="2005-10" db="EMBL/GenBank/DDBJ databases">
        <title>Complete sequence of Geobacter metallireducens GS-15.</title>
        <authorList>
            <consortium name="US DOE Joint Genome Institute"/>
            <person name="Copeland A."/>
            <person name="Lucas S."/>
            <person name="Lapidus A."/>
            <person name="Barry K."/>
            <person name="Detter J.C."/>
            <person name="Glavina T."/>
            <person name="Hammon N."/>
            <person name="Israni S."/>
            <person name="Pitluck S."/>
            <person name="Di Bartolo G."/>
            <person name="Chain P."/>
            <person name="Schmutz J."/>
            <person name="Larimer F."/>
            <person name="Land M."/>
            <person name="Kyrpides N."/>
            <person name="Ivanova N."/>
            <person name="Richardson P."/>
        </authorList>
    </citation>
    <scope>NUCLEOTIDE SEQUENCE [LARGE SCALE GENOMIC DNA]</scope>
    <source>
        <strain evidence="10">ATCC 53774 / DSM 7210 / GS-15</strain>
    </source>
</reference>
<reference evidence="9 10" key="2">
    <citation type="journal article" date="2009" name="BMC Microbiol.">
        <title>The genome sequence of Geobacter metallireducens: features of metabolism, physiology and regulation common and dissimilar to Geobacter sulfurreducens.</title>
        <authorList>
            <person name="Aklujkar M."/>
            <person name="Krushkal J."/>
            <person name="DiBartolo G."/>
            <person name="Lapidus A."/>
            <person name="Land M.L."/>
            <person name="Lovley D.R."/>
        </authorList>
    </citation>
    <scope>NUCLEOTIDE SEQUENCE [LARGE SCALE GENOMIC DNA]</scope>
    <source>
        <strain evidence="10">ATCC 53774 / DSM 7210 / GS-15</strain>
    </source>
</reference>
<dbReference type="KEGG" id="gme:Gmet_0333"/>
<feature type="transmembrane region" description="Helical" evidence="7">
    <location>
        <begin position="119"/>
        <end position="143"/>
    </location>
</feature>
<name>Q39YU8_GEOMG</name>
<dbReference type="Pfam" id="PF07690">
    <property type="entry name" value="MFS_1"/>
    <property type="match status" value="1"/>
</dbReference>
<feature type="transmembrane region" description="Helical" evidence="7">
    <location>
        <begin position="297"/>
        <end position="317"/>
    </location>
</feature>
<dbReference type="RefSeq" id="WP_011365655.1">
    <property type="nucleotide sequence ID" value="NC_007517.1"/>
</dbReference>
<feature type="domain" description="Major facilitator superfamily (MFS) profile" evidence="8">
    <location>
        <begin position="32"/>
        <end position="427"/>
    </location>
</feature>
<feature type="transmembrane region" description="Helical" evidence="7">
    <location>
        <begin position="155"/>
        <end position="183"/>
    </location>
</feature>
<dbReference type="AlphaFoldDB" id="Q39YU8"/>
<dbReference type="InterPro" id="IPR044772">
    <property type="entry name" value="NO3_transporter"/>
</dbReference>
<dbReference type="InterPro" id="IPR036259">
    <property type="entry name" value="MFS_trans_sf"/>
</dbReference>
<dbReference type="Gene3D" id="1.20.1250.20">
    <property type="entry name" value="MFS general substrate transporter like domains"/>
    <property type="match status" value="2"/>
</dbReference>
<dbReference type="GO" id="GO:0016020">
    <property type="term" value="C:membrane"/>
    <property type="evidence" value="ECO:0007669"/>
    <property type="project" value="UniProtKB-SubCell"/>
</dbReference>
<evidence type="ECO:0000256" key="1">
    <source>
        <dbReference type="ARBA" id="ARBA00004141"/>
    </source>
</evidence>
<dbReference type="STRING" id="269799.Gmet_0333"/>
<dbReference type="SUPFAM" id="SSF103473">
    <property type="entry name" value="MFS general substrate transporter"/>
    <property type="match status" value="1"/>
</dbReference>
<keyword evidence="6 7" id="KW-0472">Membrane</keyword>
<protein>
    <submittedName>
        <fullName evidence="9">Proton/nitrate symporter</fullName>
    </submittedName>
</protein>
<feature type="transmembrane region" description="Helical" evidence="7">
    <location>
        <begin position="264"/>
        <end position="285"/>
    </location>
</feature>
<evidence type="ECO:0000259" key="8">
    <source>
        <dbReference type="PROSITE" id="PS50850"/>
    </source>
</evidence>
<evidence type="ECO:0000256" key="4">
    <source>
        <dbReference type="ARBA" id="ARBA00022989"/>
    </source>
</evidence>
<feature type="transmembrane region" description="Helical" evidence="7">
    <location>
        <begin position="337"/>
        <end position="357"/>
    </location>
</feature>
<feature type="transmembrane region" description="Helical" evidence="7">
    <location>
        <begin position="189"/>
        <end position="206"/>
    </location>
</feature>
<keyword evidence="4 7" id="KW-1133">Transmembrane helix</keyword>
<feature type="transmembrane region" description="Helical" evidence="7">
    <location>
        <begin position="31"/>
        <end position="56"/>
    </location>
</feature>
<evidence type="ECO:0000313" key="9">
    <source>
        <dbReference type="EMBL" id="ABB30576.1"/>
    </source>
</evidence>
<evidence type="ECO:0000256" key="5">
    <source>
        <dbReference type="ARBA" id="ARBA00023063"/>
    </source>
</evidence>
<dbReference type="InterPro" id="IPR011701">
    <property type="entry name" value="MFS"/>
</dbReference>
<dbReference type="PROSITE" id="PS50850">
    <property type="entry name" value="MFS"/>
    <property type="match status" value="1"/>
</dbReference>
<gene>
    <name evidence="9" type="primary">narK</name>
    <name evidence="9" type="ordered locus">Gmet_0333</name>
</gene>
<feature type="transmembrane region" description="Helical" evidence="7">
    <location>
        <begin position="94"/>
        <end position="113"/>
    </location>
</feature>
<keyword evidence="3 7" id="KW-0812">Transmembrane</keyword>
<comment type="similarity">
    <text evidence="2">Belongs to the major facilitator superfamily. Nitrate/nitrite porter (TC 2.A.1.8) family.</text>
</comment>
<dbReference type="EMBL" id="CP000148">
    <property type="protein sequence ID" value="ABB30576.1"/>
    <property type="molecule type" value="Genomic_DNA"/>
</dbReference>
<accession>Q39YU8</accession>
<evidence type="ECO:0000256" key="2">
    <source>
        <dbReference type="ARBA" id="ARBA00008432"/>
    </source>
</evidence>
<keyword evidence="5" id="KW-0534">Nitrate assimilation</keyword>
<proteinExistence type="inferred from homology"/>
<feature type="transmembrane region" description="Helical" evidence="7">
    <location>
        <begin position="369"/>
        <end position="391"/>
    </location>
</feature>
<dbReference type="HOGENOM" id="CLU_001265_14_0_7"/>
<feature type="transmembrane region" description="Helical" evidence="7">
    <location>
        <begin position="234"/>
        <end position="252"/>
    </location>
</feature>
<dbReference type="PANTHER" id="PTHR23515">
    <property type="entry name" value="HIGH-AFFINITY NITRATE TRANSPORTER 2.3"/>
    <property type="match status" value="1"/>
</dbReference>
<dbReference type="Proteomes" id="UP000007073">
    <property type="component" value="Chromosome"/>
</dbReference>
<sequence length="439" mass="48166">MERHEQKTATAATWGTQVRTRTMATHRYKQISVLTMNTFAFTVCFAVWVMFSIIGIPIKGALGLNETQFGILAATPILSGSLIRLPLGMWTDKYGGRIVFFILMLCTIVPIYLVSAATAYWHFLLLGLFIGLAGGAFSVGISYTARWFTKARQGFAMGIFGAGNAGAAVTKFLAPSLVVAYGWQMVPKVYAVAMLVTAILFWAFTFTEHSHKVSSTVTIKDQLAALRDPKVWRYCQYYAIVFGGYVGLSLWMTKYYINEYGFDIRTAALVAAIFVLPSGVIRALGGWLSDRFGAHTVTCWVMWVSGGCLLLLSIPHFDVVVTTVNGPVARHVGLNVWVFTSLLFVVGIAWGFGKASVFKHISDEYPHNIGVISGIVGLIGGLGGFVLPIMFGALVDLTGVRSTAFMLLYGSTCVSLFWMYLALKKENVHRKLKTADILE</sequence>
<evidence type="ECO:0000256" key="7">
    <source>
        <dbReference type="SAM" id="Phobius"/>
    </source>
</evidence>
<dbReference type="GO" id="GO:0015112">
    <property type="term" value="F:nitrate transmembrane transporter activity"/>
    <property type="evidence" value="ECO:0007669"/>
    <property type="project" value="InterPro"/>
</dbReference>
<dbReference type="eggNOG" id="COG2223">
    <property type="taxonomic scope" value="Bacteria"/>
</dbReference>
<organism evidence="9 10">
    <name type="scientific">Geobacter metallireducens (strain ATCC 53774 / DSM 7210 / GS-15)</name>
    <dbReference type="NCBI Taxonomy" id="269799"/>
    <lineage>
        <taxon>Bacteria</taxon>
        <taxon>Pseudomonadati</taxon>
        <taxon>Thermodesulfobacteriota</taxon>
        <taxon>Desulfuromonadia</taxon>
        <taxon>Geobacterales</taxon>
        <taxon>Geobacteraceae</taxon>
        <taxon>Geobacter</taxon>
    </lineage>
</organism>
<evidence type="ECO:0000256" key="6">
    <source>
        <dbReference type="ARBA" id="ARBA00023136"/>
    </source>
</evidence>
<feature type="transmembrane region" description="Helical" evidence="7">
    <location>
        <begin position="68"/>
        <end position="87"/>
    </location>
</feature>
<evidence type="ECO:0000313" key="10">
    <source>
        <dbReference type="Proteomes" id="UP000007073"/>
    </source>
</evidence>
<feature type="transmembrane region" description="Helical" evidence="7">
    <location>
        <begin position="403"/>
        <end position="423"/>
    </location>
</feature>
<evidence type="ECO:0000256" key="3">
    <source>
        <dbReference type="ARBA" id="ARBA00022692"/>
    </source>
</evidence>